<sequence length="236" mass="26155">MAVTTLRLNGAMISAREGQTILEAAREAGTRIPTLCHLDGVSPVGACRLCLVEVNGRLMPSCVTKAAEEMDVRTDTEQLREYRKMIVELLFAERNHVCSVCVADGHCELQNLAEELGVDHIRFDYLAPECGVDLSHDRYGQDDNRCILCTRCVRVCDEVEGAHTWDVAGRGARSRVITDLDRPWGESSTCTSCGKCVMACPTGALFHRGASVAENVHDRAMLRFLITAREEKRWTV</sequence>
<evidence type="ECO:0000256" key="11">
    <source>
        <dbReference type="ARBA" id="ARBA00023136"/>
    </source>
</evidence>
<gene>
    <name evidence="16" type="primary">hoxU</name>
    <name evidence="16" type="ORF">TsocGM_18140</name>
</gene>
<dbReference type="InterPro" id="IPR019574">
    <property type="entry name" value="NADH_UbQ_OxRdtase_Gsu_4Fe4S-bd"/>
</dbReference>
<evidence type="ECO:0000259" key="15">
    <source>
        <dbReference type="PROSITE" id="PS51839"/>
    </source>
</evidence>
<evidence type="ECO:0000256" key="8">
    <source>
        <dbReference type="ARBA" id="ARBA00023004"/>
    </source>
</evidence>
<evidence type="ECO:0000256" key="2">
    <source>
        <dbReference type="ARBA" id="ARBA00004370"/>
    </source>
</evidence>
<evidence type="ECO:0000313" key="17">
    <source>
        <dbReference type="Proteomes" id="UP000280296"/>
    </source>
</evidence>
<evidence type="ECO:0000259" key="14">
    <source>
        <dbReference type="PROSITE" id="PS51379"/>
    </source>
</evidence>
<dbReference type="GO" id="GO:0051537">
    <property type="term" value="F:2 iron, 2 sulfur cluster binding"/>
    <property type="evidence" value="ECO:0007669"/>
    <property type="project" value="UniProtKB-KW"/>
</dbReference>
<proteinExistence type="inferred from homology"/>
<dbReference type="Pfam" id="PF13510">
    <property type="entry name" value="Fer2_4"/>
    <property type="match status" value="1"/>
</dbReference>
<dbReference type="PROSITE" id="PS51379">
    <property type="entry name" value="4FE4S_FER_2"/>
    <property type="match status" value="2"/>
</dbReference>
<dbReference type="PROSITE" id="PS51839">
    <property type="entry name" value="4FE4S_HC3"/>
    <property type="match status" value="1"/>
</dbReference>
<keyword evidence="10" id="KW-0520">NAD</keyword>
<protein>
    <submittedName>
        <fullName evidence="16">Bidirectional hydrogenase complex protein HoxU</fullName>
    </submittedName>
</protein>
<dbReference type="PANTHER" id="PTHR24960:SF84">
    <property type="entry name" value="HYDROGENASE SUBUNIT"/>
    <property type="match status" value="1"/>
</dbReference>
<dbReference type="PROSITE" id="PS51085">
    <property type="entry name" value="2FE2S_FER_2"/>
    <property type="match status" value="1"/>
</dbReference>
<comment type="similarity">
    <text evidence="3">Belongs to the complex I 75 kDa subunit family.</text>
</comment>
<dbReference type="CDD" id="cd00207">
    <property type="entry name" value="fer2"/>
    <property type="match status" value="1"/>
</dbReference>
<dbReference type="AlphaFoldDB" id="A0A432MGI2"/>
<dbReference type="InterPro" id="IPR036010">
    <property type="entry name" value="2Fe-2S_ferredoxin-like_sf"/>
</dbReference>
<dbReference type="InterPro" id="IPR016214">
    <property type="entry name" value="NAD-red_Hydgase_HoxS_gsu"/>
</dbReference>
<reference evidence="16 17" key="2">
    <citation type="submission" date="2019-01" db="EMBL/GenBank/DDBJ databases">
        <title>Tautonia sociabilis, a novel thermotolerant planctomycete of Isosphaeraceae family, isolated from a 4000 m deep subterranean habitat.</title>
        <authorList>
            <person name="Kovaleva O.L."/>
            <person name="Elcheninov A.G."/>
            <person name="Van Heerden E."/>
            <person name="Toshchakov S.V."/>
            <person name="Novikov A."/>
            <person name="Bonch-Osmolovskaya E.A."/>
            <person name="Kublanov I.V."/>
        </authorList>
    </citation>
    <scope>NUCLEOTIDE SEQUENCE [LARGE SCALE GENOMIC DNA]</scope>
    <source>
        <strain evidence="16 17">GM2012</strain>
    </source>
</reference>
<dbReference type="SUPFAM" id="SSF54862">
    <property type="entry name" value="4Fe-4S ferredoxins"/>
    <property type="match status" value="1"/>
</dbReference>
<dbReference type="FunFam" id="3.10.20.740:FF:000004">
    <property type="entry name" value="NADH-quinone oxidoreductase"/>
    <property type="match status" value="1"/>
</dbReference>
<keyword evidence="4" id="KW-0004">4Fe-4S</keyword>
<dbReference type="SMART" id="SM00929">
    <property type="entry name" value="NADH-G_4Fe-4S_3"/>
    <property type="match status" value="1"/>
</dbReference>
<keyword evidence="16" id="KW-0371">Homeobox</keyword>
<dbReference type="Pfam" id="PF22117">
    <property type="entry name" value="Fer4_Nqo3"/>
    <property type="match status" value="1"/>
</dbReference>
<dbReference type="InterPro" id="IPR050157">
    <property type="entry name" value="PSI_iron-sulfur_center"/>
</dbReference>
<keyword evidence="9" id="KW-0411">Iron-sulfur</keyword>
<evidence type="ECO:0000256" key="7">
    <source>
        <dbReference type="ARBA" id="ARBA00022967"/>
    </source>
</evidence>
<dbReference type="Proteomes" id="UP000280296">
    <property type="component" value="Unassembled WGS sequence"/>
</dbReference>
<comment type="cofactor">
    <cofactor evidence="12">
        <name>[2Fe-2S] cluster</name>
        <dbReference type="ChEBI" id="CHEBI:190135"/>
    </cofactor>
</comment>
<evidence type="ECO:0000256" key="5">
    <source>
        <dbReference type="ARBA" id="ARBA00022714"/>
    </source>
</evidence>
<reference evidence="16 17" key="1">
    <citation type="submission" date="2018-12" db="EMBL/GenBank/DDBJ databases">
        <authorList>
            <person name="Toschakov S.V."/>
        </authorList>
    </citation>
    <scope>NUCLEOTIDE SEQUENCE [LARGE SCALE GENOMIC DNA]</scope>
    <source>
        <strain evidence="16 17">GM2012</strain>
    </source>
</reference>
<evidence type="ECO:0000256" key="9">
    <source>
        <dbReference type="ARBA" id="ARBA00023014"/>
    </source>
</evidence>
<keyword evidence="8" id="KW-0408">Iron</keyword>
<dbReference type="InterPro" id="IPR017900">
    <property type="entry name" value="4Fe4S_Fe_S_CS"/>
</dbReference>
<dbReference type="OrthoDB" id="9803192at2"/>
<dbReference type="RefSeq" id="WP_126726878.1">
    <property type="nucleotide sequence ID" value="NZ_RYZH01000038.1"/>
</dbReference>
<evidence type="ECO:0000256" key="10">
    <source>
        <dbReference type="ARBA" id="ARBA00023027"/>
    </source>
</evidence>
<name>A0A432MGI2_9BACT</name>
<evidence type="ECO:0000259" key="13">
    <source>
        <dbReference type="PROSITE" id="PS51085"/>
    </source>
</evidence>
<keyword evidence="7" id="KW-1278">Translocase</keyword>
<dbReference type="GO" id="GO:0016491">
    <property type="term" value="F:oxidoreductase activity"/>
    <property type="evidence" value="ECO:0007669"/>
    <property type="project" value="InterPro"/>
</dbReference>
<feature type="domain" description="4Fe-4S His(Cys)3-ligated-type" evidence="15">
    <location>
        <begin position="78"/>
        <end position="117"/>
    </location>
</feature>
<feature type="domain" description="4Fe-4S ferredoxin-type" evidence="14">
    <location>
        <begin position="137"/>
        <end position="168"/>
    </location>
</feature>
<keyword evidence="5" id="KW-0001">2Fe-2S</keyword>
<dbReference type="FunFam" id="3.30.70.20:FF:000002">
    <property type="entry name" value="NADH-ubiquinone oxidoreductase 75 kDa subunit"/>
    <property type="match status" value="1"/>
</dbReference>
<comment type="caution">
    <text evidence="16">The sequence shown here is derived from an EMBL/GenBank/DDBJ whole genome shotgun (WGS) entry which is preliminary data.</text>
</comment>
<dbReference type="Gene3D" id="3.30.70.20">
    <property type="match status" value="1"/>
</dbReference>
<evidence type="ECO:0000256" key="3">
    <source>
        <dbReference type="ARBA" id="ARBA00005404"/>
    </source>
</evidence>
<dbReference type="InterPro" id="IPR054351">
    <property type="entry name" value="NADH_UbQ_OxRdtase_ferredoxin"/>
</dbReference>
<comment type="cofactor">
    <cofactor evidence="1">
        <name>[4Fe-4S] cluster</name>
        <dbReference type="ChEBI" id="CHEBI:49883"/>
    </cofactor>
</comment>
<dbReference type="InterPro" id="IPR001041">
    <property type="entry name" value="2Fe-2S_ferredoxin-type"/>
</dbReference>
<dbReference type="EMBL" id="RYZH01000038">
    <property type="protein sequence ID" value="RUL85630.1"/>
    <property type="molecule type" value="Genomic_DNA"/>
</dbReference>
<keyword evidence="6" id="KW-0479">Metal-binding</keyword>
<evidence type="ECO:0000256" key="6">
    <source>
        <dbReference type="ARBA" id="ARBA00022723"/>
    </source>
</evidence>
<dbReference type="Gene3D" id="3.10.20.740">
    <property type="match status" value="1"/>
</dbReference>
<keyword evidence="11" id="KW-0472">Membrane</keyword>
<organism evidence="16 17">
    <name type="scientific">Tautonia sociabilis</name>
    <dbReference type="NCBI Taxonomy" id="2080755"/>
    <lineage>
        <taxon>Bacteria</taxon>
        <taxon>Pseudomonadati</taxon>
        <taxon>Planctomycetota</taxon>
        <taxon>Planctomycetia</taxon>
        <taxon>Isosphaerales</taxon>
        <taxon>Isosphaeraceae</taxon>
        <taxon>Tautonia</taxon>
    </lineage>
</organism>
<accession>A0A432MGI2</accession>
<feature type="domain" description="4Fe-4S ferredoxin-type" evidence="14">
    <location>
        <begin position="181"/>
        <end position="210"/>
    </location>
</feature>
<dbReference type="GO" id="GO:0051539">
    <property type="term" value="F:4 iron, 4 sulfur cluster binding"/>
    <property type="evidence" value="ECO:0007669"/>
    <property type="project" value="UniProtKB-KW"/>
</dbReference>
<comment type="subcellular location">
    <subcellularLocation>
        <location evidence="2">Membrane</location>
    </subcellularLocation>
</comment>
<keyword evidence="17" id="KW-1185">Reference proteome</keyword>
<dbReference type="InterPro" id="IPR017896">
    <property type="entry name" value="4Fe4S_Fe-S-bd"/>
</dbReference>
<dbReference type="PANTHER" id="PTHR24960">
    <property type="entry name" value="PHOTOSYSTEM I IRON-SULFUR CENTER-RELATED"/>
    <property type="match status" value="1"/>
</dbReference>
<evidence type="ECO:0000313" key="16">
    <source>
        <dbReference type="EMBL" id="RUL85630.1"/>
    </source>
</evidence>
<dbReference type="GO" id="GO:0016020">
    <property type="term" value="C:membrane"/>
    <property type="evidence" value="ECO:0007669"/>
    <property type="project" value="UniProtKB-SubCell"/>
</dbReference>
<dbReference type="PROSITE" id="PS00198">
    <property type="entry name" value="4FE4S_FER_1"/>
    <property type="match status" value="1"/>
</dbReference>
<dbReference type="PIRSF" id="PIRSF000309">
    <property type="entry name" value="NAD_red_hyd_HoxU"/>
    <property type="match status" value="1"/>
</dbReference>
<dbReference type="NCBIfam" id="NF005745">
    <property type="entry name" value="PRK07569.1"/>
    <property type="match status" value="1"/>
</dbReference>
<feature type="domain" description="2Fe-2S ferredoxin-type" evidence="13">
    <location>
        <begin position="2"/>
        <end position="78"/>
    </location>
</feature>
<evidence type="ECO:0000256" key="12">
    <source>
        <dbReference type="ARBA" id="ARBA00034078"/>
    </source>
</evidence>
<evidence type="ECO:0000256" key="1">
    <source>
        <dbReference type="ARBA" id="ARBA00001966"/>
    </source>
</evidence>
<dbReference type="GO" id="GO:0046872">
    <property type="term" value="F:metal ion binding"/>
    <property type="evidence" value="ECO:0007669"/>
    <property type="project" value="UniProtKB-KW"/>
</dbReference>
<dbReference type="Pfam" id="PF10588">
    <property type="entry name" value="NADH-G_4Fe-4S_3"/>
    <property type="match status" value="1"/>
</dbReference>
<evidence type="ECO:0000256" key="4">
    <source>
        <dbReference type="ARBA" id="ARBA00022485"/>
    </source>
</evidence>
<dbReference type="GO" id="GO:0003677">
    <property type="term" value="F:DNA binding"/>
    <property type="evidence" value="ECO:0007669"/>
    <property type="project" value="UniProtKB-KW"/>
</dbReference>
<dbReference type="SUPFAM" id="SSF54292">
    <property type="entry name" value="2Fe-2S ferredoxin-like"/>
    <property type="match status" value="1"/>
</dbReference>